<dbReference type="AlphaFoldDB" id="A0AAP0I374"/>
<evidence type="ECO:0000256" key="1">
    <source>
        <dbReference type="SAM" id="MobiDB-lite"/>
    </source>
</evidence>
<sequence length="150" mass="16582">MMQASPAVPVEENELFYEISPRDPKGRIYGLGSYARPAHNIGGTSSSRVGEILRLTEEVTYLREGQRRTDETMSHLLAFFRQQNPGVDFGDLGASTAQASPHHTLPADAPPSIAPPSMAPLRGTTDHDDYRGDEHFQDIFAQENDDLDRS</sequence>
<accession>A0AAP0I374</accession>
<organism evidence="2 3">
    <name type="scientific">Stephania yunnanensis</name>
    <dbReference type="NCBI Taxonomy" id="152371"/>
    <lineage>
        <taxon>Eukaryota</taxon>
        <taxon>Viridiplantae</taxon>
        <taxon>Streptophyta</taxon>
        <taxon>Embryophyta</taxon>
        <taxon>Tracheophyta</taxon>
        <taxon>Spermatophyta</taxon>
        <taxon>Magnoliopsida</taxon>
        <taxon>Ranunculales</taxon>
        <taxon>Menispermaceae</taxon>
        <taxon>Menispermoideae</taxon>
        <taxon>Cissampelideae</taxon>
        <taxon>Stephania</taxon>
    </lineage>
</organism>
<feature type="compositionally biased region" description="Pro residues" evidence="1">
    <location>
        <begin position="108"/>
        <end position="118"/>
    </location>
</feature>
<keyword evidence="3" id="KW-1185">Reference proteome</keyword>
<feature type="region of interest" description="Disordered" evidence="1">
    <location>
        <begin position="88"/>
        <end position="150"/>
    </location>
</feature>
<evidence type="ECO:0000313" key="2">
    <source>
        <dbReference type="EMBL" id="KAK9107146.1"/>
    </source>
</evidence>
<reference evidence="2 3" key="1">
    <citation type="submission" date="2024-01" db="EMBL/GenBank/DDBJ databases">
        <title>Genome assemblies of Stephania.</title>
        <authorList>
            <person name="Yang L."/>
        </authorList>
    </citation>
    <scope>NUCLEOTIDE SEQUENCE [LARGE SCALE GENOMIC DNA]</scope>
    <source>
        <strain evidence="2">YNDBR</strain>
        <tissue evidence="2">Leaf</tissue>
    </source>
</reference>
<name>A0AAP0I374_9MAGN</name>
<feature type="compositionally biased region" description="Basic and acidic residues" evidence="1">
    <location>
        <begin position="124"/>
        <end position="137"/>
    </location>
</feature>
<comment type="caution">
    <text evidence="2">The sequence shown here is derived from an EMBL/GenBank/DDBJ whole genome shotgun (WGS) entry which is preliminary data.</text>
</comment>
<gene>
    <name evidence="2" type="ORF">Syun_023157</name>
</gene>
<evidence type="ECO:0000313" key="3">
    <source>
        <dbReference type="Proteomes" id="UP001420932"/>
    </source>
</evidence>
<protein>
    <submittedName>
        <fullName evidence="2">Uncharacterized protein</fullName>
    </submittedName>
</protein>
<proteinExistence type="predicted"/>
<dbReference type="EMBL" id="JBBNAF010000010">
    <property type="protein sequence ID" value="KAK9107146.1"/>
    <property type="molecule type" value="Genomic_DNA"/>
</dbReference>
<dbReference type="Proteomes" id="UP001420932">
    <property type="component" value="Unassembled WGS sequence"/>
</dbReference>